<evidence type="ECO:0000259" key="1">
    <source>
        <dbReference type="Pfam" id="PF14423"/>
    </source>
</evidence>
<proteinExistence type="predicted"/>
<evidence type="ECO:0000313" key="2">
    <source>
        <dbReference type="EMBL" id="AFZ10528.1"/>
    </source>
</evidence>
<dbReference type="OrthoDB" id="509444at2"/>
<geneLocation type="plasmid" evidence="2 3">
    <name>pOSC7112.01</name>
</geneLocation>
<dbReference type="KEGG" id="oni:Osc7112_6374"/>
<gene>
    <name evidence="2" type="ORF">Osc7112_6374</name>
</gene>
<sequence length="200" mass="22976">MNTLPISVKQVLEECHSHLDSKGELPASYRGKIYKVIGDCFDNNSQNAHVIRSRLELSCAWKVLGIWESCELTDDSARKLLEMAENFLRNKGDRKTLETFDNFFYDKLENLMDNGQEYFIAAYAGYASSSAISTVLYDINFDTLYRSEIEIDPDDWTACFNASLAYCGGATWEEGVGDDLKRREFWEWFLNDAVPALWQI</sequence>
<organism evidence="2 3">
    <name type="scientific">Phormidium nigroviride PCC 7112</name>
    <dbReference type="NCBI Taxonomy" id="179408"/>
    <lineage>
        <taxon>Bacteria</taxon>
        <taxon>Bacillati</taxon>
        <taxon>Cyanobacteriota</taxon>
        <taxon>Cyanophyceae</taxon>
        <taxon>Oscillatoriophycideae</taxon>
        <taxon>Oscillatoriales</taxon>
        <taxon>Oscillatoriaceae</taxon>
        <taxon>Phormidium</taxon>
    </lineage>
</organism>
<dbReference type="RefSeq" id="WP_015211700.1">
    <property type="nucleotide sequence ID" value="NC_019763.1"/>
</dbReference>
<dbReference type="Pfam" id="PF14423">
    <property type="entry name" value="Imm5"/>
    <property type="match status" value="1"/>
</dbReference>
<evidence type="ECO:0000313" key="3">
    <source>
        <dbReference type="Proteomes" id="UP000010478"/>
    </source>
</evidence>
<protein>
    <recommendedName>
        <fullName evidence="1">Immunity protein Imm5 domain-containing protein</fullName>
    </recommendedName>
</protein>
<dbReference type="HOGENOM" id="CLU_121431_0_0_3"/>
<accession>K9VR41</accession>
<keyword evidence="2" id="KW-0614">Plasmid</keyword>
<dbReference type="InterPro" id="IPR025675">
    <property type="entry name" value="Imm5"/>
</dbReference>
<reference evidence="2 3" key="1">
    <citation type="submission" date="2012-05" db="EMBL/GenBank/DDBJ databases">
        <title>Finished plasmid 1 of genome of Oscillatoria sp. PCC 7112.</title>
        <authorList>
            <consortium name="US DOE Joint Genome Institute"/>
            <person name="Gugger M."/>
            <person name="Coursin T."/>
            <person name="Rippka R."/>
            <person name="Tandeau De Marsac N."/>
            <person name="Huntemann M."/>
            <person name="Wei C.-L."/>
            <person name="Han J."/>
            <person name="Detter J.C."/>
            <person name="Han C."/>
            <person name="Tapia R."/>
            <person name="Davenport K."/>
            <person name="Daligault H."/>
            <person name="Erkkila T."/>
            <person name="Gu W."/>
            <person name="Munk A.C.C."/>
            <person name="Teshima H."/>
            <person name="Xu Y."/>
            <person name="Chain P."/>
            <person name="Chen A."/>
            <person name="Krypides N."/>
            <person name="Mavromatis K."/>
            <person name="Markowitz V."/>
            <person name="Szeto E."/>
            <person name="Ivanova N."/>
            <person name="Mikhailova N."/>
            <person name="Ovchinnikova G."/>
            <person name="Pagani I."/>
            <person name="Pati A."/>
            <person name="Goodwin L."/>
            <person name="Peters L."/>
            <person name="Pitluck S."/>
            <person name="Woyke T."/>
            <person name="Kerfeld C."/>
        </authorList>
    </citation>
    <scope>NUCLEOTIDE SEQUENCE [LARGE SCALE GENOMIC DNA]</scope>
    <source>
        <strain evidence="2 3">PCC 7112</strain>
        <plasmid evidence="2 3">pOSC7112.01</plasmid>
    </source>
</reference>
<name>K9VR41_9CYAN</name>
<dbReference type="EMBL" id="CP003615">
    <property type="protein sequence ID" value="AFZ10528.1"/>
    <property type="molecule type" value="Genomic_DNA"/>
</dbReference>
<keyword evidence="3" id="KW-1185">Reference proteome</keyword>
<dbReference type="Proteomes" id="UP000010478">
    <property type="component" value="Plasmid pOSC7112.01"/>
</dbReference>
<dbReference type="AlphaFoldDB" id="K9VR41"/>
<feature type="domain" description="Immunity protein Imm5" evidence="1">
    <location>
        <begin position="20"/>
        <end position="195"/>
    </location>
</feature>